<reference evidence="1" key="1">
    <citation type="submission" date="2013-11" db="EMBL/GenBank/DDBJ databases">
        <title>The Genome Sequence of Phytophthora parasitica CHvinca01.</title>
        <authorList>
            <consortium name="The Broad Institute Genomics Platform"/>
            <person name="Russ C."/>
            <person name="Tyler B."/>
            <person name="Panabieres F."/>
            <person name="Shan W."/>
            <person name="Tripathy S."/>
            <person name="Grunwald N."/>
            <person name="Machado M."/>
            <person name="Johnson C.S."/>
            <person name="Arredondo F."/>
            <person name="Hong C."/>
            <person name="Coffey M."/>
            <person name="Young S.K."/>
            <person name="Zeng Q."/>
            <person name="Gargeya S."/>
            <person name="Fitzgerald M."/>
            <person name="Abouelleil A."/>
            <person name="Alvarado L."/>
            <person name="Chapman S.B."/>
            <person name="Gainer-Dewar J."/>
            <person name="Goldberg J."/>
            <person name="Griggs A."/>
            <person name="Gujja S."/>
            <person name="Hansen M."/>
            <person name="Howarth C."/>
            <person name="Imamovic A."/>
            <person name="Ireland A."/>
            <person name="Larimer J."/>
            <person name="McCowan C."/>
            <person name="Murphy C."/>
            <person name="Pearson M."/>
            <person name="Poon T.W."/>
            <person name="Priest M."/>
            <person name="Roberts A."/>
            <person name="Saif S."/>
            <person name="Shea T."/>
            <person name="Sykes S."/>
            <person name="Wortman J."/>
            <person name="Nusbaum C."/>
            <person name="Birren B."/>
        </authorList>
    </citation>
    <scope>NUCLEOTIDE SEQUENCE [LARGE SCALE GENOMIC DNA]</scope>
    <source>
        <strain evidence="1">CHvinca01</strain>
    </source>
</reference>
<gene>
    <name evidence="1" type="ORF">L917_02706</name>
</gene>
<dbReference type="Proteomes" id="UP000054423">
    <property type="component" value="Unassembled WGS sequence"/>
</dbReference>
<dbReference type="VEuPathDB" id="FungiDB:PPTG_23008"/>
<evidence type="ECO:0000313" key="1">
    <source>
        <dbReference type="EMBL" id="ETM00583.1"/>
    </source>
</evidence>
<dbReference type="EMBL" id="KI677970">
    <property type="protein sequence ID" value="ETM00583.1"/>
    <property type="molecule type" value="Genomic_DNA"/>
</dbReference>
<organism evidence="1">
    <name type="scientific">Phytophthora nicotianae</name>
    <name type="common">Potato buckeye rot agent</name>
    <name type="synonym">Phytophthora parasitica</name>
    <dbReference type="NCBI Taxonomy" id="4792"/>
    <lineage>
        <taxon>Eukaryota</taxon>
        <taxon>Sar</taxon>
        <taxon>Stramenopiles</taxon>
        <taxon>Oomycota</taxon>
        <taxon>Peronosporomycetes</taxon>
        <taxon>Peronosporales</taxon>
        <taxon>Peronosporaceae</taxon>
        <taxon>Phytophthora</taxon>
    </lineage>
</organism>
<proteinExistence type="predicted"/>
<dbReference type="AlphaFoldDB" id="W2LT04"/>
<dbReference type="OrthoDB" id="125640at2759"/>
<accession>W2LT04</accession>
<protein>
    <submittedName>
        <fullName evidence="1">Uncharacterized protein</fullName>
    </submittedName>
</protein>
<name>W2LT04_PHYNI</name>
<sequence length="110" mass="12697">MPRRSKTNYRKRLQLLHEAGSAAAAAESLSVHQSSLYRWKKYRETLQDAAQTSLNKYYVDPSTRSSLTIRHPALDKRLLDWITDMRKNTSLCVSADGMLLMLSKYNSELF</sequence>